<organism evidence="1 2">
    <name type="scientific">Vaccinium darrowii</name>
    <dbReference type="NCBI Taxonomy" id="229202"/>
    <lineage>
        <taxon>Eukaryota</taxon>
        <taxon>Viridiplantae</taxon>
        <taxon>Streptophyta</taxon>
        <taxon>Embryophyta</taxon>
        <taxon>Tracheophyta</taxon>
        <taxon>Spermatophyta</taxon>
        <taxon>Magnoliopsida</taxon>
        <taxon>eudicotyledons</taxon>
        <taxon>Gunneridae</taxon>
        <taxon>Pentapetalae</taxon>
        <taxon>asterids</taxon>
        <taxon>Ericales</taxon>
        <taxon>Ericaceae</taxon>
        <taxon>Vaccinioideae</taxon>
        <taxon>Vaccinieae</taxon>
        <taxon>Vaccinium</taxon>
    </lineage>
</organism>
<gene>
    <name evidence="1" type="ORF">Vadar_031565</name>
</gene>
<dbReference type="Proteomes" id="UP000828048">
    <property type="component" value="Chromosome 2"/>
</dbReference>
<proteinExistence type="predicted"/>
<reference evidence="1 2" key="1">
    <citation type="journal article" date="2021" name="Hortic Res">
        <title>High-quality reference genome and annotation aids understanding of berry development for evergreen blueberry (Vaccinium darrowii).</title>
        <authorList>
            <person name="Yu J."/>
            <person name="Hulse-Kemp A.M."/>
            <person name="Babiker E."/>
            <person name="Staton M."/>
        </authorList>
    </citation>
    <scope>NUCLEOTIDE SEQUENCE [LARGE SCALE GENOMIC DNA]</scope>
    <source>
        <strain evidence="2">cv. NJ 8807/NJ 8810</strain>
        <tissue evidence="1">Young leaf</tissue>
    </source>
</reference>
<accession>A0ACB7X5I8</accession>
<evidence type="ECO:0000313" key="1">
    <source>
        <dbReference type="EMBL" id="KAH7835968.1"/>
    </source>
</evidence>
<name>A0ACB7X5I8_9ERIC</name>
<keyword evidence="2" id="KW-1185">Reference proteome</keyword>
<dbReference type="EMBL" id="CM037152">
    <property type="protein sequence ID" value="KAH7835968.1"/>
    <property type="molecule type" value="Genomic_DNA"/>
</dbReference>
<evidence type="ECO:0000313" key="2">
    <source>
        <dbReference type="Proteomes" id="UP000828048"/>
    </source>
</evidence>
<comment type="caution">
    <text evidence="1">The sequence shown here is derived from an EMBL/GenBank/DDBJ whole genome shotgun (WGS) entry which is preliminary data.</text>
</comment>
<protein>
    <submittedName>
        <fullName evidence="1">Uncharacterized protein</fullName>
    </submittedName>
</protein>
<sequence length="516" mass="60090">MFAHCEGVDQVQCYVTHPNFPGDEDEDEDEQENEDFGNDEPCGLGDDVHGIPREMNEGVTGGTRRKAWEDLGKGVIVGDNEEGEGDTDSSVESLQSFDDSDDTGNKRRGKAKVKYPEFLEERDMKNPKLVPLMLFPNVRVFRKLLKEYHLKHGCDFKYIKNESKRVTVKCSEAEDEYSCKWRLHASRVGDTTTFQIKTIQGKHTCGRKYESRWASAKWLAGKYLHNFIDDPNWKFEAVKNDVRRKLYLDVSKKQIYRAKRKAQEIVEEKYGDQYKRLYDYCEVLRRENPGSCAKIQVDRPWVDRNPIFQRIFIMFDAQVKGFVGNCRPIIGLDACFLKSPYGGQMMHAVGRDANNQMYPIAMAVVEAELKDSWSWFLEILTDGLTESMDLLFPGVEHRFCIRHMYSNYQKLFKGKELKDLMWGAASAYTVPEFEAKMRELKAMSNEAHDWLLREPIEHWARCKYSPRAQMGRMVNNLSESFNNAIKEVRDKPILTMLEGLRRYVMQRLTSYKTQLH</sequence>